<dbReference type="Pfam" id="PF00201">
    <property type="entry name" value="UDPGT"/>
    <property type="match status" value="1"/>
</dbReference>
<dbReference type="AlphaFoldDB" id="A0A9D4ZCE3"/>
<proteinExistence type="inferred from homology"/>
<keyword evidence="4" id="KW-1185">Reference proteome</keyword>
<dbReference type="GO" id="GO:0080044">
    <property type="term" value="F:quercetin 7-O-glucosyltransferase activity"/>
    <property type="evidence" value="ECO:0007669"/>
    <property type="project" value="TreeGrafter"/>
</dbReference>
<keyword evidence="2" id="KW-0808">Transferase</keyword>
<evidence type="ECO:0000313" key="4">
    <source>
        <dbReference type="Proteomes" id="UP000886520"/>
    </source>
</evidence>
<dbReference type="Gene3D" id="3.40.50.2000">
    <property type="entry name" value="Glycogen Phosphorylase B"/>
    <property type="match status" value="2"/>
</dbReference>
<reference evidence="3" key="1">
    <citation type="submission" date="2021-01" db="EMBL/GenBank/DDBJ databases">
        <title>Adiantum capillus-veneris genome.</title>
        <authorList>
            <person name="Fang Y."/>
            <person name="Liao Q."/>
        </authorList>
    </citation>
    <scope>NUCLEOTIDE SEQUENCE</scope>
    <source>
        <strain evidence="3">H3</strain>
        <tissue evidence="3">Leaf</tissue>
    </source>
</reference>
<dbReference type="GO" id="GO:0080043">
    <property type="term" value="F:quercetin 3-O-glucosyltransferase activity"/>
    <property type="evidence" value="ECO:0007669"/>
    <property type="project" value="TreeGrafter"/>
</dbReference>
<dbReference type="EMBL" id="JABFUD020000016">
    <property type="protein sequence ID" value="KAI5068857.1"/>
    <property type="molecule type" value="Genomic_DNA"/>
</dbReference>
<evidence type="ECO:0000256" key="2">
    <source>
        <dbReference type="ARBA" id="ARBA00022679"/>
    </source>
</evidence>
<gene>
    <name evidence="3" type="ORF">GOP47_0017202</name>
</gene>
<name>A0A9D4ZCE3_ADICA</name>
<protein>
    <submittedName>
        <fullName evidence="3">Uncharacterized protein</fullName>
    </submittedName>
</protein>
<dbReference type="CDD" id="cd03784">
    <property type="entry name" value="GT1_Gtf-like"/>
    <property type="match status" value="1"/>
</dbReference>
<accession>A0A9D4ZCE3</accession>
<dbReference type="PANTHER" id="PTHR11926">
    <property type="entry name" value="GLUCOSYL/GLUCURONOSYL TRANSFERASES"/>
    <property type="match status" value="1"/>
</dbReference>
<comment type="caution">
    <text evidence="3">The sequence shown here is derived from an EMBL/GenBank/DDBJ whole genome shotgun (WGS) entry which is preliminary data.</text>
</comment>
<dbReference type="OrthoDB" id="5835829at2759"/>
<dbReference type="SUPFAM" id="SSF53756">
    <property type="entry name" value="UDP-Glycosyltransferase/glycogen phosphorylase"/>
    <property type="match status" value="1"/>
</dbReference>
<organism evidence="3 4">
    <name type="scientific">Adiantum capillus-veneris</name>
    <name type="common">Maidenhair fern</name>
    <dbReference type="NCBI Taxonomy" id="13818"/>
    <lineage>
        <taxon>Eukaryota</taxon>
        <taxon>Viridiplantae</taxon>
        <taxon>Streptophyta</taxon>
        <taxon>Embryophyta</taxon>
        <taxon>Tracheophyta</taxon>
        <taxon>Polypodiopsida</taxon>
        <taxon>Polypodiidae</taxon>
        <taxon>Polypodiales</taxon>
        <taxon>Pteridineae</taxon>
        <taxon>Pteridaceae</taxon>
        <taxon>Vittarioideae</taxon>
        <taxon>Adiantum</taxon>
    </lineage>
</organism>
<evidence type="ECO:0000256" key="1">
    <source>
        <dbReference type="ARBA" id="ARBA00009995"/>
    </source>
</evidence>
<sequence length="283" mass="31194">MRSSFTELLHQKLMLQDNPPVCLLIDSVFGWGDAIAIKFGLSRVDVWTSSASTLCLGIHLPGLVERGFIPAAEEGAKDKIIDFITGLSPLRVADLSQNLRAEEGLLSDSFVLISSIFENAKKADRILVNTMHALERSVIEALRKEDRIPINRIGPLYMMSNIVPYSSSLSLIQEDNDCLLWLDRQQGSSVLYIAFGSVASLDENALVELARGLEASGQSFLWVILPDTYKNKASVEEILPEGFMERTHNRGLVISWAPQLAVLGHSSVGAFLTHADGTRSWRA</sequence>
<evidence type="ECO:0000313" key="3">
    <source>
        <dbReference type="EMBL" id="KAI5068857.1"/>
    </source>
</evidence>
<dbReference type="PANTHER" id="PTHR11926:SF774">
    <property type="entry name" value="UDP-GLYCOSYLTRANSFERASE 85A1-RELATED"/>
    <property type="match status" value="1"/>
</dbReference>
<dbReference type="Proteomes" id="UP000886520">
    <property type="component" value="Chromosome 16"/>
</dbReference>
<comment type="similarity">
    <text evidence="1">Belongs to the UDP-glycosyltransferase family.</text>
</comment>
<dbReference type="InterPro" id="IPR002213">
    <property type="entry name" value="UDP_glucos_trans"/>
</dbReference>